<name>A0A3M7P854_BRAPC</name>
<gene>
    <name evidence="1" type="ORF">BpHYR1_003615</name>
</gene>
<accession>A0A3M7P854</accession>
<organism evidence="1 2">
    <name type="scientific">Brachionus plicatilis</name>
    <name type="common">Marine rotifer</name>
    <name type="synonym">Brachionus muelleri</name>
    <dbReference type="NCBI Taxonomy" id="10195"/>
    <lineage>
        <taxon>Eukaryota</taxon>
        <taxon>Metazoa</taxon>
        <taxon>Spiralia</taxon>
        <taxon>Gnathifera</taxon>
        <taxon>Rotifera</taxon>
        <taxon>Eurotatoria</taxon>
        <taxon>Monogononta</taxon>
        <taxon>Pseudotrocha</taxon>
        <taxon>Ploima</taxon>
        <taxon>Brachionidae</taxon>
        <taxon>Brachionus</taxon>
    </lineage>
</organism>
<proteinExistence type="predicted"/>
<sequence>MKALSRHLVQLPKLFNRILNSAGISTLHCSRHELMYLSFINPLYRFYWVHLGVDITNLVNVKILITSPSIKLPSKRKKLSTAIIPPNIALTGLNSSKVLLNLKNENSKNFEKKYFTLINIFSVSSGIFESKGRLKCSKNSLNTKELK</sequence>
<evidence type="ECO:0000313" key="2">
    <source>
        <dbReference type="Proteomes" id="UP000276133"/>
    </source>
</evidence>
<reference evidence="1 2" key="1">
    <citation type="journal article" date="2018" name="Sci. Rep.">
        <title>Genomic signatures of local adaptation to the degree of environmental predictability in rotifers.</title>
        <authorList>
            <person name="Franch-Gras L."/>
            <person name="Hahn C."/>
            <person name="Garcia-Roger E.M."/>
            <person name="Carmona M.J."/>
            <person name="Serra M."/>
            <person name="Gomez A."/>
        </authorList>
    </citation>
    <scope>NUCLEOTIDE SEQUENCE [LARGE SCALE GENOMIC DNA]</scope>
    <source>
        <strain evidence="1">HYR1</strain>
    </source>
</reference>
<protein>
    <submittedName>
        <fullName evidence="1">Uncharacterized protein</fullName>
    </submittedName>
</protein>
<comment type="caution">
    <text evidence="1">The sequence shown here is derived from an EMBL/GenBank/DDBJ whole genome shotgun (WGS) entry which is preliminary data.</text>
</comment>
<dbReference type="EMBL" id="REGN01012479">
    <property type="protein sequence ID" value="RMZ95265.1"/>
    <property type="molecule type" value="Genomic_DNA"/>
</dbReference>
<dbReference type="AlphaFoldDB" id="A0A3M7P854"/>
<dbReference type="Proteomes" id="UP000276133">
    <property type="component" value="Unassembled WGS sequence"/>
</dbReference>
<evidence type="ECO:0000313" key="1">
    <source>
        <dbReference type="EMBL" id="RMZ95265.1"/>
    </source>
</evidence>
<keyword evidence="2" id="KW-1185">Reference proteome</keyword>